<keyword evidence="5" id="KW-0808">Transferase</keyword>
<dbReference type="AlphaFoldDB" id="A0A090ZE73"/>
<evidence type="ECO:0000259" key="3">
    <source>
        <dbReference type="Pfam" id="PF00884"/>
    </source>
</evidence>
<sequence length="495" mass="56670">MGEHSSNTKKNVLLITVDQWPGSLLGSQGRDDFFSPTLDELAKVGVIFGNAYSPTPVCIPARREIMTGTGSRTHGDRTFNEFLKMPDVPTLPEVFNNNGYQTYAVGKLHVYPQRARIGFDDVILNEEGRKVNFPHEMREDDYTRFINREGYAGLDFAHGMSNNNYITRPWHLPEELHQTSWTSRQMCEQIIRRDPTKPAFLYCGFTAPHPPVVPPQVFMDMYNDVDIERPYIGDWAKDAESVPYPVKYYSSLYDIKTENSLRKARKGFYASCTHIDYSIRSIIGTLRDEKILDNTIIVITSDHGEMLGNHNLWGKNLFYEDAAKVPLIIVPAIDRGDWGFNTTDDRLVELKDIMPTLLDMCALPIPETVEGISLVNKKNKRDYVYGELWEDDRATRMIRTEQFKLIYYAVGNQFQLFDLVHDPQEMVDLSGNAQYENVKAELTEILISHLYGNDVEWLEGGKLIGKPSKSFAYKPVQDNCGILSNRDLLLQRGIR</sequence>
<dbReference type="EMBL" id="WNZZ01000051">
    <property type="protein sequence ID" value="MUG26643.1"/>
    <property type="molecule type" value="Genomic_DNA"/>
</dbReference>
<dbReference type="EMBL" id="JMQA01000028">
    <property type="protein sequence ID" value="KFN08525.1"/>
    <property type="molecule type" value="Genomic_DNA"/>
</dbReference>
<keyword evidence="2 5" id="KW-0378">Hydrolase</keyword>
<reference evidence="4 6" key="1">
    <citation type="submission" date="2014-04" db="EMBL/GenBank/DDBJ databases">
        <authorList>
            <person name="Bishop-Lilly K.A."/>
            <person name="Broomall S.M."/>
            <person name="Chain P.S."/>
            <person name="Chertkov O."/>
            <person name="Coyne S.R."/>
            <person name="Daligault H.E."/>
            <person name="Davenport K.W."/>
            <person name="Erkkila T."/>
            <person name="Frey K.G."/>
            <person name="Gibbons H.S."/>
            <person name="Gu W."/>
            <person name="Jaissle J."/>
            <person name="Johnson S.L."/>
            <person name="Koroleva G.I."/>
            <person name="Ladner J.T."/>
            <person name="Lo C.-C."/>
            <person name="Minogue T.D."/>
            <person name="Munk C."/>
            <person name="Palacios G.F."/>
            <person name="Redden C.L."/>
            <person name="Rosenzweig C.N."/>
            <person name="Scholz M.B."/>
            <person name="Teshima H."/>
            <person name="Xu Y."/>
        </authorList>
    </citation>
    <scope>NUCLEOTIDE SEQUENCE [LARGE SCALE GENOMIC DNA]</scope>
    <source>
        <strain evidence="4 6">8244</strain>
    </source>
</reference>
<dbReference type="PANTHER" id="PTHR45953:SF1">
    <property type="entry name" value="IDURONATE 2-SULFATASE"/>
    <property type="match status" value="1"/>
</dbReference>
<evidence type="ECO:0000256" key="2">
    <source>
        <dbReference type="ARBA" id="ARBA00022801"/>
    </source>
</evidence>
<evidence type="ECO:0000256" key="1">
    <source>
        <dbReference type="ARBA" id="ARBA00022723"/>
    </source>
</evidence>
<dbReference type="Proteomes" id="UP000029278">
    <property type="component" value="Unassembled WGS sequence"/>
</dbReference>
<dbReference type="GO" id="GO:0005737">
    <property type="term" value="C:cytoplasm"/>
    <property type="evidence" value="ECO:0007669"/>
    <property type="project" value="TreeGrafter"/>
</dbReference>
<dbReference type="PATRIC" id="fig|44252.3.peg.3060"/>
<evidence type="ECO:0000313" key="4">
    <source>
        <dbReference type="EMBL" id="KFN08525.1"/>
    </source>
</evidence>
<evidence type="ECO:0000313" key="7">
    <source>
        <dbReference type="Proteomes" id="UP000442469"/>
    </source>
</evidence>
<dbReference type="PANTHER" id="PTHR45953">
    <property type="entry name" value="IDURONATE 2-SULFATASE"/>
    <property type="match status" value="1"/>
</dbReference>
<dbReference type="Pfam" id="PF00884">
    <property type="entry name" value="Sulfatase"/>
    <property type="match status" value="1"/>
</dbReference>
<dbReference type="SUPFAM" id="SSF53649">
    <property type="entry name" value="Alkaline phosphatase-like"/>
    <property type="match status" value="1"/>
</dbReference>
<protein>
    <submittedName>
        <fullName evidence="5">Sulfatase-like hydrolase/transferase</fullName>
    </submittedName>
    <submittedName>
        <fullName evidence="4">Type I phosphodiesterase / nucleotide pyrophosphatase family protein</fullName>
    </submittedName>
</protein>
<dbReference type="InterPro" id="IPR000917">
    <property type="entry name" value="Sulfatase_N"/>
</dbReference>
<comment type="caution">
    <text evidence="4">The sequence shown here is derived from an EMBL/GenBank/DDBJ whole genome shotgun (WGS) entry which is preliminary data.</text>
</comment>
<dbReference type="Proteomes" id="UP000442469">
    <property type="component" value="Unassembled WGS sequence"/>
</dbReference>
<gene>
    <name evidence="4" type="ORF">DJ90_5051</name>
    <name evidence="5" type="ORF">GNQ08_30470</name>
</gene>
<feature type="domain" description="Sulfatase N-terminal" evidence="3">
    <location>
        <begin position="10"/>
        <end position="359"/>
    </location>
</feature>
<keyword evidence="6" id="KW-1185">Reference proteome</keyword>
<dbReference type="GeneID" id="77008005"/>
<name>A0A090ZE73_PAEMA</name>
<dbReference type="STRING" id="44252.DJ90_5051"/>
<evidence type="ECO:0000313" key="5">
    <source>
        <dbReference type="EMBL" id="MUG26643.1"/>
    </source>
</evidence>
<dbReference type="GO" id="GO:0008484">
    <property type="term" value="F:sulfuric ester hydrolase activity"/>
    <property type="evidence" value="ECO:0007669"/>
    <property type="project" value="TreeGrafter"/>
</dbReference>
<dbReference type="InterPro" id="IPR017850">
    <property type="entry name" value="Alkaline_phosphatase_core_sf"/>
</dbReference>
<dbReference type="GO" id="GO:0016740">
    <property type="term" value="F:transferase activity"/>
    <property type="evidence" value="ECO:0007669"/>
    <property type="project" value="UniProtKB-KW"/>
</dbReference>
<organism evidence="4 6">
    <name type="scientific">Paenibacillus macerans</name>
    <name type="common">Bacillus macerans</name>
    <dbReference type="NCBI Taxonomy" id="44252"/>
    <lineage>
        <taxon>Bacteria</taxon>
        <taxon>Bacillati</taxon>
        <taxon>Bacillota</taxon>
        <taxon>Bacilli</taxon>
        <taxon>Bacillales</taxon>
        <taxon>Paenibacillaceae</taxon>
        <taxon>Paenibacillus</taxon>
    </lineage>
</organism>
<dbReference type="RefSeq" id="WP_051985534.1">
    <property type="nucleotide sequence ID" value="NZ_BOSD01000006.1"/>
</dbReference>
<dbReference type="GO" id="GO:0046872">
    <property type="term" value="F:metal ion binding"/>
    <property type="evidence" value="ECO:0007669"/>
    <property type="project" value="UniProtKB-KW"/>
</dbReference>
<proteinExistence type="predicted"/>
<dbReference type="OrthoDB" id="9762324at2"/>
<keyword evidence="1" id="KW-0479">Metal-binding</keyword>
<dbReference type="Gene3D" id="3.40.720.10">
    <property type="entry name" value="Alkaline Phosphatase, subunit A"/>
    <property type="match status" value="1"/>
</dbReference>
<reference evidence="5 7" key="2">
    <citation type="submission" date="2019-11" db="EMBL/GenBank/DDBJ databases">
        <title>Draft genome sequences of five Paenibacillus species of dairy origin.</title>
        <authorList>
            <person name="Olajide A.M."/>
            <person name="Chen S."/>
            <person name="Lapointe G."/>
        </authorList>
    </citation>
    <scope>NUCLEOTIDE SEQUENCE [LARGE SCALE GENOMIC DNA]</scope>
    <source>
        <strain evidence="5 7">3CT49</strain>
    </source>
</reference>
<evidence type="ECO:0000313" key="6">
    <source>
        <dbReference type="Proteomes" id="UP000029278"/>
    </source>
</evidence>
<dbReference type="HOGENOM" id="CLU_006332_9_2_9"/>
<accession>A0A090ZE73</accession>